<organism evidence="2 3">
    <name type="scientific">Archangium gephyra</name>
    <dbReference type="NCBI Taxonomy" id="48"/>
    <lineage>
        <taxon>Bacteria</taxon>
        <taxon>Pseudomonadati</taxon>
        <taxon>Myxococcota</taxon>
        <taxon>Myxococcia</taxon>
        <taxon>Myxococcales</taxon>
        <taxon>Cystobacterineae</taxon>
        <taxon>Archangiaceae</taxon>
        <taxon>Archangium</taxon>
    </lineage>
</organism>
<accession>A0A2W5T1A3</accession>
<feature type="compositionally biased region" description="Polar residues" evidence="1">
    <location>
        <begin position="1"/>
        <end position="13"/>
    </location>
</feature>
<reference evidence="2 3" key="1">
    <citation type="submission" date="2017-08" db="EMBL/GenBank/DDBJ databases">
        <title>Infants hospitalized years apart are colonized by the same room-sourced microbial strains.</title>
        <authorList>
            <person name="Brooks B."/>
            <person name="Olm M.R."/>
            <person name="Firek B.A."/>
            <person name="Baker R."/>
            <person name="Thomas B.C."/>
            <person name="Morowitz M.J."/>
            <person name="Banfield J.F."/>
        </authorList>
    </citation>
    <scope>NUCLEOTIDE SEQUENCE [LARGE SCALE GENOMIC DNA]</scope>
    <source>
        <strain evidence="2">S2_003_000_R2_14</strain>
    </source>
</reference>
<comment type="caution">
    <text evidence="2">The sequence shown here is derived from an EMBL/GenBank/DDBJ whole genome shotgun (WGS) entry which is preliminary data.</text>
</comment>
<gene>
    <name evidence="2" type="ORF">DI536_23030</name>
</gene>
<protein>
    <submittedName>
        <fullName evidence="2">Uncharacterized protein</fullName>
    </submittedName>
</protein>
<dbReference type="Proteomes" id="UP000249061">
    <property type="component" value="Unassembled WGS sequence"/>
</dbReference>
<evidence type="ECO:0000313" key="3">
    <source>
        <dbReference type="Proteomes" id="UP000249061"/>
    </source>
</evidence>
<proteinExistence type="predicted"/>
<dbReference type="AlphaFoldDB" id="A0A2W5T1A3"/>
<evidence type="ECO:0000313" key="2">
    <source>
        <dbReference type="EMBL" id="PZR09110.1"/>
    </source>
</evidence>
<evidence type="ECO:0000256" key="1">
    <source>
        <dbReference type="SAM" id="MobiDB-lite"/>
    </source>
</evidence>
<dbReference type="EMBL" id="QFQP01000022">
    <property type="protein sequence ID" value="PZR09110.1"/>
    <property type="molecule type" value="Genomic_DNA"/>
</dbReference>
<name>A0A2W5T1A3_9BACT</name>
<sequence>MSSRIEASRSTITAEPDVDVPAAPPKRLLNMNGPQGAAVERFDASSSRQPPVGDFADASSSMRAGTFTAQQQQYLLFHARLTDGFTSINAQLEQAATLQDRNAMQALVVGMATRPEFATMLNEVPREWVERGIETMIRNVAPNATPAEIDGLTKTISAHIDQQVRTAAAQKLKKGVSEKLFNAAAQLERDSKDPEMLATMTSQLQRWESPSATPRQKELAASARDLLGLADGPVSKEQLAAALQSRAKLVAREADTMLEAGETTLYRSLALHSALGEQLLAEQGIKPGSWGEEGLANVKSRAGEDEGELARAKTATNLSLSFLVGAVGGGKAASTAAPIALNAGALASSYQHIDRAVAGQLAGTANDNAVSAARRKWGVELAEVGVASAIGGTMGSAKGDLSHAVKHAAIDGGLGQAAHAVEHWLHPHSGGPSSTMDALRGNE</sequence>
<feature type="region of interest" description="Disordered" evidence="1">
    <location>
        <begin position="1"/>
        <end position="58"/>
    </location>
</feature>